<evidence type="ECO:0000259" key="1">
    <source>
        <dbReference type="PROSITE" id="PS50948"/>
    </source>
</evidence>
<dbReference type="Proteomes" id="UP001163046">
    <property type="component" value="Unassembled WGS sequence"/>
</dbReference>
<accession>A0A9X0CFH7</accession>
<dbReference type="AlphaFoldDB" id="A0A9X0CFH7"/>
<dbReference type="PROSITE" id="PS50948">
    <property type="entry name" value="PAN"/>
    <property type="match status" value="1"/>
</dbReference>
<protein>
    <recommendedName>
        <fullName evidence="1">Apple domain-containing protein</fullName>
    </recommendedName>
</protein>
<feature type="domain" description="Apple" evidence="1">
    <location>
        <begin position="1"/>
        <end position="74"/>
    </location>
</feature>
<sequence length="182" mass="20894">MVNGYALLGHVFENVSVAGVINCYHTCQPNCRCISFNFLTTVNQDNCQLNSENKHLKPGALVRMEGSQYYDLDIKYNDKRTEVTTSQKTRPVSVDQRNQLKDLLKGCQGNMRQEVLESNPHFFYSNVDNVTCFTNQLIDDTILKCDSLFSVDDILEMLPVWNVDHAHKIYSCLYNVFADLHE</sequence>
<dbReference type="Pfam" id="PF00024">
    <property type="entry name" value="PAN_1"/>
    <property type="match status" value="1"/>
</dbReference>
<name>A0A9X0CFH7_9CNID</name>
<dbReference type="SUPFAM" id="SSF57414">
    <property type="entry name" value="Hairpin loop containing domain-like"/>
    <property type="match status" value="1"/>
</dbReference>
<dbReference type="InterPro" id="IPR003609">
    <property type="entry name" value="Pan_app"/>
</dbReference>
<dbReference type="EMBL" id="MU827794">
    <property type="protein sequence ID" value="KAJ7329032.1"/>
    <property type="molecule type" value="Genomic_DNA"/>
</dbReference>
<proteinExistence type="predicted"/>
<evidence type="ECO:0000313" key="3">
    <source>
        <dbReference type="Proteomes" id="UP001163046"/>
    </source>
</evidence>
<comment type="caution">
    <text evidence="2">The sequence shown here is derived from an EMBL/GenBank/DDBJ whole genome shotgun (WGS) entry which is preliminary data.</text>
</comment>
<organism evidence="2 3">
    <name type="scientific">Desmophyllum pertusum</name>
    <dbReference type="NCBI Taxonomy" id="174260"/>
    <lineage>
        <taxon>Eukaryota</taxon>
        <taxon>Metazoa</taxon>
        <taxon>Cnidaria</taxon>
        <taxon>Anthozoa</taxon>
        <taxon>Hexacorallia</taxon>
        <taxon>Scleractinia</taxon>
        <taxon>Caryophylliina</taxon>
        <taxon>Caryophylliidae</taxon>
        <taxon>Desmophyllum</taxon>
    </lineage>
</organism>
<gene>
    <name evidence="2" type="ORF">OS493_023326</name>
</gene>
<reference evidence="2" key="1">
    <citation type="submission" date="2023-01" db="EMBL/GenBank/DDBJ databases">
        <title>Genome assembly of the deep-sea coral Lophelia pertusa.</title>
        <authorList>
            <person name="Herrera S."/>
            <person name="Cordes E."/>
        </authorList>
    </citation>
    <scope>NUCLEOTIDE SEQUENCE</scope>
    <source>
        <strain evidence="2">USNM1676648</strain>
        <tissue evidence="2">Polyp</tissue>
    </source>
</reference>
<keyword evidence="3" id="KW-1185">Reference proteome</keyword>
<evidence type="ECO:0000313" key="2">
    <source>
        <dbReference type="EMBL" id="KAJ7329032.1"/>
    </source>
</evidence>
<dbReference type="OrthoDB" id="5955387at2759"/>